<dbReference type="Proteomes" id="UP000663824">
    <property type="component" value="Unassembled WGS sequence"/>
</dbReference>
<evidence type="ECO:0000313" key="14">
    <source>
        <dbReference type="EMBL" id="CAF2208101.1"/>
    </source>
</evidence>
<evidence type="ECO:0000259" key="10">
    <source>
        <dbReference type="PROSITE" id="PS50262"/>
    </source>
</evidence>
<dbReference type="GO" id="GO:0004930">
    <property type="term" value="F:G protein-coupled receptor activity"/>
    <property type="evidence" value="ECO:0007669"/>
    <property type="project" value="UniProtKB-KW"/>
</dbReference>
<evidence type="ECO:0000256" key="7">
    <source>
        <dbReference type="ARBA" id="ARBA00023224"/>
    </source>
</evidence>
<feature type="transmembrane region" description="Helical" evidence="9">
    <location>
        <begin position="276"/>
        <end position="299"/>
    </location>
</feature>
<dbReference type="EMBL" id="CAJNOV010007779">
    <property type="protein sequence ID" value="CAF1298193.1"/>
    <property type="molecule type" value="Genomic_DNA"/>
</dbReference>
<accession>A0A815DH03</accession>
<proteinExistence type="inferred from homology"/>
<organism evidence="11 19">
    <name type="scientific">Rotaria magnacalcarata</name>
    <dbReference type="NCBI Taxonomy" id="392030"/>
    <lineage>
        <taxon>Eukaryota</taxon>
        <taxon>Metazoa</taxon>
        <taxon>Spiralia</taxon>
        <taxon>Gnathifera</taxon>
        <taxon>Rotifera</taxon>
        <taxon>Eurotatoria</taxon>
        <taxon>Bdelloidea</taxon>
        <taxon>Philodinida</taxon>
        <taxon>Philodinidae</taxon>
        <taxon>Rotaria</taxon>
    </lineage>
</organism>
<dbReference type="Proteomes" id="UP000663856">
    <property type="component" value="Unassembled WGS sequence"/>
</dbReference>
<feature type="transmembrane region" description="Helical" evidence="9">
    <location>
        <begin position="22"/>
        <end position="52"/>
    </location>
</feature>
<keyword evidence="4 8" id="KW-0297">G-protein coupled receptor</keyword>
<dbReference type="PROSITE" id="PS00237">
    <property type="entry name" value="G_PROTEIN_RECEP_F1_1"/>
    <property type="match status" value="1"/>
</dbReference>
<dbReference type="EMBL" id="CAJNRF010008066">
    <property type="protein sequence ID" value="CAF2097138.1"/>
    <property type="molecule type" value="Genomic_DNA"/>
</dbReference>
<feature type="transmembrane region" description="Helical" evidence="9">
    <location>
        <begin position="326"/>
        <end position="347"/>
    </location>
</feature>
<dbReference type="EMBL" id="CAJNOW010001870">
    <property type="protein sequence ID" value="CAF1333804.1"/>
    <property type="molecule type" value="Genomic_DNA"/>
</dbReference>
<name>A0A815DH03_9BILA</name>
<dbReference type="SMART" id="SM01381">
    <property type="entry name" value="7TM_GPCR_Srsx"/>
    <property type="match status" value="1"/>
</dbReference>
<dbReference type="EMBL" id="CAJOBJ010000132">
    <property type="protein sequence ID" value="CAF3797771.1"/>
    <property type="molecule type" value="Genomic_DNA"/>
</dbReference>
<evidence type="ECO:0000256" key="3">
    <source>
        <dbReference type="ARBA" id="ARBA00022989"/>
    </source>
</evidence>
<dbReference type="Proteomes" id="UP000681720">
    <property type="component" value="Unassembled WGS sequence"/>
</dbReference>
<dbReference type="Gene3D" id="1.20.1070.10">
    <property type="entry name" value="Rhodopsin 7-helix transmembrane proteins"/>
    <property type="match status" value="1"/>
</dbReference>
<dbReference type="Pfam" id="PF00001">
    <property type="entry name" value="7tm_1"/>
    <property type="match status" value="1"/>
</dbReference>
<dbReference type="OrthoDB" id="9046662at2759"/>
<comment type="similarity">
    <text evidence="8">Belongs to the G-protein coupled receptor 1 family.</text>
</comment>
<evidence type="ECO:0000256" key="8">
    <source>
        <dbReference type="RuleBase" id="RU000688"/>
    </source>
</evidence>
<evidence type="ECO:0000313" key="20">
    <source>
        <dbReference type="Proteomes" id="UP000663866"/>
    </source>
</evidence>
<dbReference type="GO" id="GO:0016020">
    <property type="term" value="C:membrane"/>
    <property type="evidence" value="ECO:0007669"/>
    <property type="project" value="UniProtKB-SubCell"/>
</dbReference>
<dbReference type="InterPro" id="IPR000276">
    <property type="entry name" value="GPCR_Rhodpsn"/>
</dbReference>
<evidence type="ECO:0000313" key="12">
    <source>
        <dbReference type="EMBL" id="CAF1333804.1"/>
    </source>
</evidence>
<dbReference type="Proteomes" id="UP000663866">
    <property type="component" value="Unassembled WGS sequence"/>
</dbReference>
<dbReference type="InterPro" id="IPR017452">
    <property type="entry name" value="GPCR_Rhodpsn_7TM"/>
</dbReference>
<comment type="caution">
    <text evidence="11">The sequence shown here is derived from an EMBL/GenBank/DDBJ whole genome shotgun (WGS) entry which is preliminary data.</text>
</comment>
<gene>
    <name evidence="16" type="ORF">BYL167_LOCUS9758</name>
    <name evidence="11" type="ORF">CJN711_LOCUS16788</name>
    <name evidence="15" type="ORF">GIL414_LOCUS912</name>
    <name evidence="12" type="ORF">KQP761_LOCUS6382</name>
    <name evidence="14" type="ORF">MBJ925_LOCUS35730</name>
    <name evidence="18" type="ORF">OVN521_LOCUS26871</name>
    <name evidence="17" type="ORF">SMN809_LOCUS8515</name>
    <name evidence="13" type="ORF">WKI299_LOCUS19387</name>
</gene>
<evidence type="ECO:0000313" key="18">
    <source>
        <dbReference type="EMBL" id="CAF4210350.1"/>
    </source>
</evidence>
<dbReference type="PROSITE" id="PS50262">
    <property type="entry name" value="G_PROTEIN_RECEP_F1_2"/>
    <property type="match status" value="1"/>
</dbReference>
<evidence type="ECO:0000256" key="4">
    <source>
        <dbReference type="ARBA" id="ARBA00023040"/>
    </source>
</evidence>
<keyword evidence="7 8" id="KW-0807">Transducer</keyword>
<dbReference type="PRINTS" id="PR00237">
    <property type="entry name" value="GPCRRHODOPSN"/>
</dbReference>
<dbReference type="EMBL" id="CAJOBH010002854">
    <property type="protein sequence ID" value="CAF3926244.1"/>
    <property type="molecule type" value="Genomic_DNA"/>
</dbReference>
<evidence type="ECO:0000313" key="16">
    <source>
        <dbReference type="EMBL" id="CAF3926244.1"/>
    </source>
</evidence>
<dbReference type="EMBL" id="CAJOBG010007216">
    <property type="protein sequence ID" value="CAF4210350.1"/>
    <property type="molecule type" value="Genomic_DNA"/>
</dbReference>
<evidence type="ECO:0000256" key="2">
    <source>
        <dbReference type="ARBA" id="ARBA00022692"/>
    </source>
</evidence>
<keyword evidence="20" id="KW-1185">Reference proteome</keyword>
<keyword evidence="3 9" id="KW-1133">Transmembrane helix</keyword>
<evidence type="ECO:0000313" key="19">
    <source>
        <dbReference type="Proteomes" id="UP000663855"/>
    </source>
</evidence>
<dbReference type="EMBL" id="CAJOBI010002628">
    <property type="protein sequence ID" value="CAF3937081.1"/>
    <property type="molecule type" value="Genomic_DNA"/>
</dbReference>
<dbReference type="AlphaFoldDB" id="A0A815DH03"/>
<feature type="domain" description="G-protein coupled receptors family 1 profile" evidence="10">
    <location>
        <begin position="41"/>
        <end position="344"/>
    </location>
</feature>
<feature type="transmembrane region" description="Helical" evidence="9">
    <location>
        <begin position="140"/>
        <end position="163"/>
    </location>
</feature>
<feature type="transmembrane region" description="Helical" evidence="9">
    <location>
        <begin position="219"/>
        <end position="243"/>
    </location>
</feature>
<dbReference type="SUPFAM" id="SSF81321">
    <property type="entry name" value="Family A G protein-coupled receptor-like"/>
    <property type="match status" value="1"/>
</dbReference>
<sequence>MTTLDLHSADSLIPEFESLPRWLLIPFIIISILESIIGIIGNILVIFIILFLSKSSTLQTSHNCFIINLALSDFVLCLFTMPLNTYRSLYVYMSFPPAFCKLADSFPAINICVSSLTIVTISVHRYLVVYYPHKNFIGTCSTCIIMISIWLLAIGAASPLFFYSRSIPAYDESLIDTMVTDTCSQELNSSCEEKYFSMYKRLHICHESWPKHSGLQLSYTIFMLFLQFILPILIICITYYQIVIKLRERFRFRFLMKRNNIASLRHEISRHRRNNVLLLLIVSLYAVSWLPFNISYILFTYTNQFQTSGDIQSSPERTSNELSKYLPLRFLICMISAISNPFLYSYFNETFKHGIRKLCSLCCPQMNIEIRQSTINQSTNSLHRIKLDNNYLNDKQMNSTYNQSPSIFSQNLRYNSSISRLSNEPSIKLIVLSSKNSSKSIPSHL</sequence>
<dbReference type="EMBL" id="CAJNRE010019773">
    <property type="protein sequence ID" value="CAF2208101.1"/>
    <property type="molecule type" value="Genomic_DNA"/>
</dbReference>
<feature type="transmembrane region" description="Helical" evidence="9">
    <location>
        <begin position="106"/>
        <end position="128"/>
    </location>
</feature>
<keyword evidence="5 9" id="KW-0472">Membrane</keyword>
<dbReference type="PANTHER" id="PTHR24235">
    <property type="entry name" value="NEUROPEPTIDE Y RECEPTOR"/>
    <property type="match status" value="1"/>
</dbReference>
<evidence type="ECO:0000256" key="5">
    <source>
        <dbReference type="ARBA" id="ARBA00023136"/>
    </source>
</evidence>
<evidence type="ECO:0000313" key="17">
    <source>
        <dbReference type="EMBL" id="CAF3937081.1"/>
    </source>
</evidence>
<keyword evidence="6 8" id="KW-0675">Receptor</keyword>
<feature type="transmembrane region" description="Helical" evidence="9">
    <location>
        <begin position="64"/>
        <end position="86"/>
    </location>
</feature>
<keyword evidence="2 8" id="KW-0812">Transmembrane</keyword>
<reference evidence="11" key="1">
    <citation type="submission" date="2021-02" db="EMBL/GenBank/DDBJ databases">
        <authorList>
            <person name="Nowell W R."/>
        </authorList>
    </citation>
    <scope>NUCLEOTIDE SEQUENCE</scope>
</reference>
<evidence type="ECO:0000256" key="1">
    <source>
        <dbReference type="ARBA" id="ARBA00004141"/>
    </source>
</evidence>
<evidence type="ECO:0000256" key="6">
    <source>
        <dbReference type="ARBA" id="ARBA00023170"/>
    </source>
</evidence>
<dbReference type="Proteomes" id="UP000676336">
    <property type="component" value="Unassembled WGS sequence"/>
</dbReference>
<evidence type="ECO:0000256" key="9">
    <source>
        <dbReference type="SAM" id="Phobius"/>
    </source>
</evidence>
<evidence type="ECO:0000313" key="15">
    <source>
        <dbReference type="EMBL" id="CAF3797771.1"/>
    </source>
</evidence>
<dbReference type="Proteomes" id="UP000681967">
    <property type="component" value="Unassembled WGS sequence"/>
</dbReference>
<comment type="subcellular location">
    <subcellularLocation>
        <location evidence="1">Membrane</location>
        <topology evidence="1">Multi-pass membrane protein</topology>
    </subcellularLocation>
</comment>
<dbReference type="Proteomes" id="UP000663834">
    <property type="component" value="Unassembled WGS sequence"/>
</dbReference>
<evidence type="ECO:0000313" key="13">
    <source>
        <dbReference type="EMBL" id="CAF2097138.1"/>
    </source>
</evidence>
<evidence type="ECO:0000313" key="11">
    <source>
        <dbReference type="EMBL" id="CAF1298193.1"/>
    </source>
</evidence>
<dbReference type="PANTHER" id="PTHR24235:SF12">
    <property type="entry name" value="G-PROTEIN COUPLED RECEPTORS FAMILY 1 PROFILE DOMAIN-CONTAINING PROTEIN"/>
    <property type="match status" value="1"/>
</dbReference>
<dbReference type="Proteomes" id="UP000663855">
    <property type="component" value="Unassembled WGS sequence"/>
</dbReference>
<protein>
    <recommendedName>
        <fullName evidence="10">G-protein coupled receptors family 1 profile domain-containing protein</fullName>
    </recommendedName>
</protein>